<organism evidence="2 3">
    <name type="scientific">Leeuwenhoekiella aequorea</name>
    <dbReference type="NCBI Taxonomy" id="283736"/>
    <lineage>
        <taxon>Bacteria</taxon>
        <taxon>Pseudomonadati</taxon>
        <taxon>Bacteroidota</taxon>
        <taxon>Flavobacteriia</taxon>
        <taxon>Flavobacteriales</taxon>
        <taxon>Flavobacteriaceae</taxon>
        <taxon>Leeuwenhoekiella</taxon>
    </lineage>
</organism>
<keyword evidence="3" id="KW-1185">Reference proteome</keyword>
<accession>A0A4Q0PCI2</accession>
<dbReference type="Pfam" id="PF07728">
    <property type="entry name" value="AAA_5"/>
    <property type="match status" value="1"/>
</dbReference>
<proteinExistence type="predicted"/>
<dbReference type="Proteomes" id="UP000289238">
    <property type="component" value="Unassembled WGS sequence"/>
</dbReference>
<comment type="caution">
    <text evidence="2">The sequence shown here is derived from an EMBL/GenBank/DDBJ whole genome shotgun (WGS) entry which is preliminary data.</text>
</comment>
<dbReference type="AlphaFoldDB" id="A0A4Q0PCI2"/>
<reference evidence="2 3" key="1">
    <citation type="submission" date="2018-07" db="EMBL/GenBank/DDBJ databases">
        <title>Leeuwenhoekiella genomics.</title>
        <authorList>
            <person name="Tahon G."/>
            <person name="Willems A."/>
        </authorList>
    </citation>
    <scope>NUCLEOTIDE SEQUENCE [LARGE SCALE GENOMIC DNA]</scope>
    <source>
        <strain evidence="2 3">LMG 22550</strain>
    </source>
</reference>
<dbReference type="EMBL" id="QOVM01000001">
    <property type="protein sequence ID" value="RXG24258.1"/>
    <property type="molecule type" value="Genomic_DNA"/>
</dbReference>
<dbReference type="PANTHER" id="PTHR37291:SF1">
    <property type="entry name" value="TYPE IV METHYL-DIRECTED RESTRICTION ENZYME ECOKMCRB SUBUNIT"/>
    <property type="match status" value="1"/>
</dbReference>
<sequence length="906" mass="105404">MLLNQDNSMTEKENQIWKSTIERVLKNNEDWPDTNRSERYHVEYKGIKMPPKIVLGRAAQIVEEEHPEIEMKRIGGGLSTNQFIEDFGFKITEDLVYNNPDKSKLIKHIETKIKNRTLFQDFINFGQSILSDLEIEVYKVRMAIEADGDLSIIVGMRAAYSYSEKDSKSYIGLLISPKFKKHLENKYTINYSYDYKGVPDQSYIKLQVDNWSEIDHEVLEEFKNQFRLQYEHIKDSKRTQWNKDAGTTSNALKYILFKNLNVNEFMSGEKSIQDYKNVPAYYCVGFHYYGTKDTNQLSKFLEEGIWVNGYKTKFIDATNKVLVGAAIAAKTTYTMKKEGRTIPVLEVHARGIVKGNRNDGRELEVDWEPNFKPVKLIGQGGYRNTISRVWNKSAIEKIFLNNINQELFENIEEFNIPLNQILYGPPGTGKTYSTKEIAVSIAKPDFDYDPSKNLSYREQINEVYNSLVESKQVAFTTFHQSFGYEDFVEGIKPETNEKEEVIYKVQPGVFKELCEHAEGGSETVEDAIEKFKTKIENEGEQQLQTSRGKKFRVGYNGGTTFRVNPENSVNEQPDYPASIDFIKKLYIGKDTAGMYNPSYVKSILEHLKDQCGLKDSKKAKQTKKNYVLIIDEINRGNVSAIFGELITLLEPDKRKDNKEMIEVTLPYSKETFSIPSNVYIIGTMNTADRSVEALDTALRRRFSFKEIMPDADLLKPQRFFWELLWKYKENDWLSKLYKTKEEQFLKFVGADDHLYEDRKAIWSKMINEGIDEKQISYFNNYTYSGIRLDSILKTINKRIEYLLDRDHTIGHSYFFEVYQAADMQLKLQEVFENKIIPLLQEYFYKDYSKIGLVLGDEFVEIENYDSQAIFSKSTRISVENETTRYLLKPFSEIDFDAAIQELSEYA</sequence>
<dbReference type="InterPro" id="IPR052934">
    <property type="entry name" value="Methyl-DNA_Rec/Restrict_Enz"/>
</dbReference>
<dbReference type="GO" id="GO:0005524">
    <property type="term" value="F:ATP binding"/>
    <property type="evidence" value="ECO:0007669"/>
    <property type="project" value="InterPro"/>
</dbReference>
<dbReference type="PANTHER" id="PTHR37291">
    <property type="entry name" value="5-METHYLCYTOSINE-SPECIFIC RESTRICTION ENZYME B"/>
    <property type="match status" value="1"/>
</dbReference>
<dbReference type="SMART" id="SM00382">
    <property type="entry name" value="AAA"/>
    <property type="match status" value="1"/>
</dbReference>
<dbReference type="InterPro" id="IPR027417">
    <property type="entry name" value="P-loop_NTPase"/>
</dbReference>
<evidence type="ECO:0000313" key="3">
    <source>
        <dbReference type="Proteomes" id="UP000289238"/>
    </source>
</evidence>
<evidence type="ECO:0000259" key="1">
    <source>
        <dbReference type="SMART" id="SM00382"/>
    </source>
</evidence>
<name>A0A4Q0PCI2_9FLAO</name>
<dbReference type="InterPro" id="IPR011704">
    <property type="entry name" value="ATPase_dyneun-rel_AAA"/>
</dbReference>
<dbReference type="InterPro" id="IPR003593">
    <property type="entry name" value="AAA+_ATPase"/>
</dbReference>
<gene>
    <name evidence="2" type="ORF">DSM00_42</name>
</gene>
<dbReference type="GO" id="GO:0016887">
    <property type="term" value="F:ATP hydrolysis activity"/>
    <property type="evidence" value="ECO:0007669"/>
    <property type="project" value="InterPro"/>
</dbReference>
<dbReference type="Gene3D" id="3.40.50.300">
    <property type="entry name" value="P-loop containing nucleotide triphosphate hydrolases"/>
    <property type="match status" value="2"/>
</dbReference>
<dbReference type="SUPFAM" id="SSF52540">
    <property type="entry name" value="P-loop containing nucleoside triphosphate hydrolases"/>
    <property type="match status" value="1"/>
</dbReference>
<evidence type="ECO:0000313" key="2">
    <source>
        <dbReference type="EMBL" id="RXG24258.1"/>
    </source>
</evidence>
<dbReference type="OrthoDB" id="9781481at2"/>
<protein>
    <submittedName>
        <fullName evidence="2">Dynein-related subfamily AAA family protein</fullName>
    </submittedName>
</protein>
<feature type="domain" description="AAA+ ATPase" evidence="1">
    <location>
        <begin position="416"/>
        <end position="712"/>
    </location>
</feature>